<keyword evidence="3" id="KW-1185">Reference proteome</keyword>
<dbReference type="CDD" id="cd00198">
    <property type="entry name" value="vWFA"/>
    <property type="match status" value="1"/>
</dbReference>
<dbReference type="InterPro" id="IPR036465">
    <property type="entry name" value="vWFA_dom_sf"/>
</dbReference>
<dbReference type="Gene3D" id="3.40.50.410">
    <property type="entry name" value="von Willebrand factor, type A domain"/>
    <property type="match status" value="1"/>
</dbReference>
<dbReference type="AlphaFoldDB" id="A0A433JIG6"/>
<reference evidence="2 3" key="1">
    <citation type="submission" date="2018-12" db="EMBL/GenBank/DDBJ databases">
        <title>Legionella sp,whole genome shotgun sequence.</title>
        <authorList>
            <person name="Wu H."/>
        </authorList>
    </citation>
    <scope>NUCLEOTIDE SEQUENCE [LARGE SCALE GENOMIC DNA]</scope>
    <source>
        <strain evidence="3">km714</strain>
    </source>
</reference>
<evidence type="ECO:0000313" key="2">
    <source>
        <dbReference type="EMBL" id="RUQ85091.1"/>
    </source>
</evidence>
<gene>
    <name evidence="2" type="ORF">EKM59_07665</name>
</gene>
<comment type="caution">
    <text evidence="2">The sequence shown here is derived from an EMBL/GenBank/DDBJ whole genome shotgun (WGS) entry which is preliminary data.</text>
</comment>
<dbReference type="Pfam" id="PF00092">
    <property type="entry name" value="VWA"/>
    <property type="match status" value="1"/>
</dbReference>
<evidence type="ECO:0000313" key="3">
    <source>
        <dbReference type="Proteomes" id="UP000288012"/>
    </source>
</evidence>
<protein>
    <submittedName>
        <fullName evidence="2">VWA domain-containing protein</fullName>
    </submittedName>
</protein>
<dbReference type="SUPFAM" id="SSF53300">
    <property type="entry name" value="vWA-like"/>
    <property type="match status" value="1"/>
</dbReference>
<proteinExistence type="predicted"/>
<sequence>MENLMKNLVNNQLRSENMQQLLQAMNLDLNGVDVVCQDERVILCTTKNIKKLTVDMQNLLQVNMVKYNVKQVTLAELIENEIKQASGKNLLTHEINKQSCLAIFNLLKASLQYNLNKEKEYFEINLPEPVYADLFETLEYKYISVDSGKIKFNIKEFLNQHKEELILIEGPSSHLFMHSDLFKNKQIFYAERKINEDKIAVTPYFLIPNALTPPEYHFVLDISESMHGNRLEVLKTSVMSFAKALFNFQPNAVINIIQFNDKIVKLGQYSKEQYNNLCLNVKAMQASGGTSLFKAVINQVAPLLTSRKQNNTIVFTDGENTLGNEAELKKTLQQQIETVKNLKLAAARNKFFIISLGAAQPEILNEVSQAFHSNVISTNTSDFMEALSDQGKLEAWAASRELFTVRLEISDNSDIEVKEYVRDMSGQFVSLDTMECEKTKSIHLTIMDSNGSVLLDDTRDFGSQSNAKAMPFGMFAMNKKSKEDTLLEERTFSYQ</sequence>
<dbReference type="InterPro" id="IPR002035">
    <property type="entry name" value="VWF_A"/>
</dbReference>
<organism evidence="2 3">
    <name type="scientific">Legionella septentrionalis</name>
    <dbReference type="NCBI Taxonomy" id="2498109"/>
    <lineage>
        <taxon>Bacteria</taxon>
        <taxon>Pseudomonadati</taxon>
        <taxon>Pseudomonadota</taxon>
        <taxon>Gammaproteobacteria</taxon>
        <taxon>Legionellales</taxon>
        <taxon>Legionellaceae</taxon>
        <taxon>Legionella</taxon>
    </lineage>
</organism>
<dbReference type="Proteomes" id="UP000288012">
    <property type="component" value="Unassembled WGS sequence"/>
</dbReference>
<accession>A0A433JIG6</accession>
<dbReference type="EMBL" id="RZGR01000021">
    <property type="protein sequence ID" value="RUQ85091.1"/>
    <property type="molecule type" value="Genomic_DNA"/>
</dbReference>
<feature type="domain" description="VWFA" evidence="1">
    <location>
        <begin position="215"/>
        <end position="402"/>
    </location>
</feature>
<evidence type="ECO:0000259" key="1">
    <source>
        <dbReference type="PROSITE" id="PS50234"/>
    </source>
</evidence>
<dbReference type="SMART" id="SM00327">
    <property type="entry name" value="VWA"/>
    <property type="match status" value="1"/>
</dbReference>
<name>A0A433JIG6_9GAMM</name>
<dbReference type="PROSITE" id="PS50234">
    <property type="entry name" value="VWFA"/>
    <property type="match status" value="1"/>
</dbReference>